<reference evidence="2 3" key="1">
    <citation type="journal article" date="2016" name="Nat. Commun.">
        <title>Thousands of microbial genomes shed light on interconnected biogeochemical processes in an aquifer system.</title>
        <authorList>
            <person name="Anantharaman K."/>
            <person name="Brown C.T."/>
            <person name="Hug L.A."/>
            <person name="Sharon I."/>
            <person name="Castelle C.J."/>
            <person name="Probst A.J."/>
            <person name="Thomas B.C."/>
            <person name="Singh A."/>
            <person name="Wilkins M.J."/>
            <person name="Karaoz U."/>
            <person name="Brodie E.L."/>
            <person name="Williams K.H."/>
            <person name="Hubbard S.S."/>
            <person name="Banfield J.F."/>
        </authorList>
    </citation>
    <scope>NUCLEOTIDE SEQUENCE [LARGE SCALE GENOMIC DNA]</scope>
</reference>
<sequence length="591" mass="67990">MMANKIKPFFKQHWLALVLAVVVGLISASPQLLAIISLGAEYQNIPFFGINDNLYYTAKIQEIADGHWTAASPFMFEYKNVYPLVLPIGESFYFILSKLFWLSAPGAVLLAKFLFPAVLFFLIYWLIFKIIQQDIGAWPEKITSLAGGLLVVLGYNLIDFKNAGLFILGQKPYFSLPLWTRPVNPITGALLLMIFLLLIWRIINRPESLAKYAFLWPGLIMGSMIYYFFSWGAAMSVLGVLAVIYLIKKEYRIFQQFLLVFLTSFLILLPYWIGLRLSVGATNWQQMSTRSGMLYTHQPLPNKVLLAALAIFLPCLFYEFYKKRQAGEKLADWWWFCLSFLLGGLLALNQQIITGRTIWPYHFVQYTIPLAMIAIVILFFNFIRPKMPKIWLSGMVLIFIFVAAFALATIRSHPFWADKMRGMQQSAPVLAWLNNNTSKDAVVLVKEPENNLATLIPALTADNVYWTDWFPLSLIPVERIYHNYLIYLRINEIKPAKAREYLKEHQSEIRSSFFVDLRMVFDRGDSEYINEKIEQIAADYQGFAQKDLAAELKKYRLDYIVSSGPLSQSLRNELPTAKDVFNSGNTFIYSF</sequence>
<feature type="transmembrane region" description="Helical" evidence="1">
    <location>
        <begin position="359"/>
        <end position="383"/>
    </location>
</feature>
<feature type="transmembrane region" description="Helical" evidence="1">
    <location>
        <begin position="253"/>
        <end position="273"/>
    </location>
</feature>
<name>A0A1G2FPL0_9BACT</name>
<evidence type="ECO:0000313" key="2">
    <source>
        <dbReference type="EMBL" id="OGZ39570.1"/>
    </source>
</evidence>
<dbReference type="EMBL" id="MHNF01000052">
    <property type="protein sequence ID" value="OGZ39570.1"/>
    <property type="molecule type" value="Genomic_DNA"/>
</dbReference>
<gene>
    <name evidence="2" type="ORF">A3B04_00695</name>
</gene>
<evidence type="ECO:0000313" key="3">
    <source>
        <dbReference type="Proteomes" id="UP000177126"/>
    </source>
</evidence>
<evidence type="ECO:0000256" key="1">
    <source>
        <dbReference type="SAM" id="Phobius"/>
    </source>
</evidence>
<feature type="transmembrane region" description="Helical" evidence="1">
    <location>
        <begin position="113"/>
        <end position="131"/>
    </location>
</feature>
<protein>
    <recommendedName>
        <fullName evidence="4">Glycosyltransferase RgtA/B/C/D-like domain-containing protein</fullName>
    </recommendedName>
</protein>
<evidence type="ECO:0008006" key="4">
    <source>
        <dbReference type="Google" id="ProtNLM"/>
    </source>
</evidence>
<keyword evidence="1" id="KW-1133">Transmembrane helix</keyword>
<feature type="transmembrane region" description="Helical" evidence="1">
    <location>
        <begin position="304"/>
        <end position="321"/>
    </location>
</feature>
<feature type="transmembrane region" description="Helical" evidence="1">
    <location>
        <begin position="143"/>
        <end position="162"/>
    </location>
</feature>
<keyword evidence="1" id="KW-0472">Membrane</keyword>
<dbReference type="Proteomes" id="UP000177126">
    <property type="component" value="Unassembled WGS sequence"/>
</dbReference>
<organism evidence="2 3">
    <name type="scientific">Candidatus Portnoybacteria bacterium RIFCSPLOWO2_02_FULL_39_11</name>
    <dbReference type="NCBI Taxonomy" id="1802001"/>
    <lineage>
        <taxon>Bacteria</taxon>
        <taxon>Candidatus Portnoyibacteriota</taxon>
    </lineage>
</organism>
<comment type="caution">
    <text evidence="2">The sequence shown here is derived from an EMBL/GenBank/DDBJ whole genome shotgun (WGS) entry which is preliminary data.</text>
</comment>
<feature type="transmembrane region" description="Helical" evidence="1">
    <location>
        <begin position="81"/>
        <end position="101"/>
    </location>
</feature>
<feature type="transmembrane region" description="Helical" evidence="1">
    <location>
        <begin position="223"/>
        <end position="246"/>
    </location>
</feature>
<dbReference type="AlphaFoldDB" id="A0A1G2FPL0"/>
<keyword evidence="1" id="KW-0812">Transmembrane</keyword>
<accession>A0A1G2FPL0</accession>
<proteinExistence type="predicted"/>
<feature type="transmembrane region" description="Helical" evidence="1">
    <location>
        <begin position="333"/>
        <end position="353"/>
    </location>
</feature>
<feature type="transmembrane region" description="Helical" evidence="1">
    <location>
        <begin position="390"/>
        <end position="410"/>
    </location>
</feature>
<feature type="transmembrane region" description="Helical" evidence="1">
    <location>
        <begin position="183"/>
        <end position="203"/>
    </location>
</feature>